<dbReference type="PANTHER" id="PTHR21596:SF3">
    <property type="entry name" value="FACTOR OF DNA METHYLATION 1-RELATED"/>
    <property type="match status" value="1"/>
</dbReference>
<evidence type="ECO:0000313" key="6">
    <source>
        <dbReference type="Proteomes" id="UP000324705"/>
    </source>
</evidence>
<dbReference type="InterPro" id="IPR005379">
    <property type="entry name" value="FDM1-5/IDN2_XH"/>
</dbReference>
<evidence type="ECO:0000313" key="5">
    <source>
        <dbReference type="EMBL" id="VAI92679.1"/>
    </source>
</evidence>
<feature type="domain" description="Factor of DNA methylation 1-5/IDN2" evidence="4">
    <location>
        <begin position="445"/>
        <end position="575"/>
    </location>
</feature>
<dbReference type="Pfam" id="PF03468">
    <property type="entry name" value="XS"/>
    <property type="match status" value="1"/>
</dbReference>
<sequence>MASGEAPDGRIREAGGSRRSDRSSSDTLRRRHAAGAVTKRVKDEVPDPSEPPPAAAPRPVQSREEQFVWPWMGVRRGGRQIGESGNRLKERLAAFCPHKVVPLWSHRGHTGNAIVEFGKDYASLGHAFSFENHFEAQGHGKRGWEASRYRGAPEMFGWVARADDRRTPGLVGEYLQRNGDLKSVAELESEGTRKTDKLVANLAGQIEVKAKHAQELESKYSERTTSMDNVMEVKELILQRYNHEIHKMQQLARRHSQRIIDENQKVRSELDSKMQVLEFKSKQVDELAVRSESDIRNLEKEKEKNMIKEKFLKMATLEQQKADENVLRLVEKHKREKEAAVDEIIKLEQKLDARQKLELKIRQLQGKLNVMKHMPGEEDFESKRKIDQLSEELQEKYDEINEMESLHGALLMKERMSNDELQDARKKLIDGLLDITTGRANIGIKRMGDLDLKSFTIACKRKMAKEDAEVTASILCSKWEDEIRNPEWHPFKVVMDGGKAKEILCEDDEKLRELKEKYGEEVYALVTKALLEVNEYNPSGRYSVPELWNFKEDRRATLKEVVEFVLKQWRALKKRKR</sequence>
<dbReference type="GO" id="GO:0080188">
    <property type="term" value="P:gene silencing by siRNA-directed DNA methylation"/>
    <property type="evidence" value="ECO:0007669"/>
    <property type="project" value="InterPro"/>
</dbReference>
<protein>
    <recommendedName>
        <fullName evidence="7">Factor of DNA methylation 1-5/IDN2 domain-containing protein</fullName>
    </recommendedName>
</protein>
<feature type="region of interest" description="Disordered" evidence="2">
    <location>
        <begin position="1"/>
        <end position="63"/>
    </location>
</feature>
<evidence type="ECO:0000259" key="3">
    <source>
        <dbReference type="Pfam" id="PF03468"/>
    </source>
</evidence>
<dbReference type="InterPro" id="IPR038588">
    <property type="entry name" value="XS_domain_sf"/>
</dbReference>
<feature type="compositionally biased region" description="Basic and acidic residues" evidence="2">
    <location>
        <begin position="7"/>
        <end position="28"/>
    </location>
</feature>
<evidence type="ECO:0000259" key="4">
    <source>
        <dbReference type="Pfam" id="PF03469"/>
    </source>
</evidence>
<evidence type="ECO:0008006" key="7">
    <source>
        <dbReference type="Google" id="ProtNLM"/>
    </source>
</evidence>
<feature type="domain" description="XS" evidence="3">
    <location>
        <begin position="64"/>
        <end position="165"/>
    </location>
</feature>
<dbReference type="AlphaFoldDB" id="A0A9R1AAQ9"/>
<accession>A0A9R1AAQ9</accession>
<keyword evidence="1" id="KW-0175">Coiled coil</keyword>
<proteinExistence type="predicted"/>
<dbReference type="InterPro" id="IPR005380">
    <property type="entry name" value="XS_domain"/>
</dbReference>
<organism evidence="5 6">
    <name type="scientific">Triticum turgidum subsp. durum</name>
    <name type="common">Durum wheat</name>
    <name type="synonym">Triticum durum</name>
    <dbReference type="NCBI Taxonomy" id="4567"/>
    <lineage>
        <taxon>Eukaryota</taxon>
        <taxon>Viridiplantae</taxon>
        <taxon>Streptophyta</taxon>
        <taxon>Embryophyta</taxon>
        <taxon>Tracheophyta</taxon>
        <taxon>Spermatophyta</taxon>
        <taxon>Magnoliopsida</taxon>
        <taxon>Liliopsida</taxon>
        <taxon>Poales</taxon>
        <taxon>Poaceae</taxon>
        <taxon>BOP clade</taxon>
        <taxon>Pooideae</taxon>
        <taxon>Triticodae</taxon>
        <taxon>Triticeae</taxon>
        <taxon>Triticinae</taxon>
        <taxon>Triticum</taxon>
    </lineage>
</organism>
<name>A0A9R1AAQ9_TRITD</name>
<dbReference type="InterPro" id="IPR045177">
    <property type="entry name" value="FDM1-5/IDN2"/>
</dbReference>
<dbReference type="Proteomes" id="UP000324705">
    <property type="component" value="Chromosome 7B"/>
</dbReference>
<evidence type="ECO:0000256" key="1">
    <source>
        <dbReference type="SAM" id="Coils"/>
    </source>
</evidence>
<dbReference type="PANTHER" id="PTHR21596">
    <property type="entry name" value="RIBONUCLEASE P SUBUNIT P38"/>
    <property type="match status" value="1"/>
</dbReference>
<dbReference type="Gene3D" id="3.30.70.2890">
    <property type="entry name" value="XS domain"/>
    <property type="match status" value="1"/>
</dbReference>
<dbReference type="EMBL" id="LT934124">
    <property type="protein sequence ID" value="VAI92679.1"/>
    <property type="molecule type" value="Genomic_DNA"/>
</dbReference>
<gene>
    <name evidence="5" type="ORF">TRITD_7Bv1G207660</name>
</gene>
<reference evidence="5 6" key="1">
    <citation type="submission" date="2017-09" db="EMBL/GenBank/DDBJ databases">
        <authorList>
            <consortium name="International Durum Wheat Genome Sequencing Consortium (IDWGSC)"/>
            <person name="Milanesi L."/>
        </authorList>
    </citation>
    <scope>NUCLEOTIDE SEQUENCE [LARGE SCALE GENOMIC DNA]</scope>
    <source>
        <strain evidence="6">cv. Svevo</strain>
    </source>
</reference>
<dbReference type="Gramene" id="TRITD7Bv1G207660.2">
    <property type="protein sequence ID" value="TRITD7Bv1G207660.2"/>
    <property type="gene ID" value="TRITD7Bv1G207660"/>
</dbReference>
<dbReference type="OMA" id="MKGALQV"/>
<dbReference type="Pfam" id="PF03469">
    <property type="entry name" value="XH"/>
    <property type="match status" value="1"/>
</dbReference>
<evidence type="ECO:0000256" key="2">
    <source>
        <dbReference type="SAM" id="MobiDB-lite"/>
    </source>
</evidence>
<feature type="coiled-coil region" evidence="1">
    <location>
        <begin position="238"/>
        <end position="406"/>
    </location>
</feature>
<keyword evidence="6" id="KW-1185">Reference proteome</keyword>